<evidence type="ECO:0000256" key="3">
    <source>
        <dbReference type="ARBA" id="ARBA00023277"/>
    </source>
</evidence>
<organism evidence="6 7">
    <name type="scientific">Flavobacterium frigidimaris</name>
    <dbReference type="NCBI Taxonomy" id="262320"/>
    <lineage>
        <taxon>Bacteria</taxon>
        <taxon>Pseudomonadati</taxon>
        <taxon>Bacteroidota</taxon>
        <taxon>Flavobacteriia</taxon>
        <taxon>Flavobacteriales</taxon>
        <taxon>Flavobacteriaceae</taxon>
        <taxon>Flavobacterium</taxon>
    </lineage>
</organism>
<dbReference type="Proteomes" id="UP000198382">
    <property type="component" value="Unassembled WGS sequence"/>
</dbReference>
<dbReference type="InterPro" id="IPR013448">
    <property type="entry name" value="L-rhamnose_mutarotase"/>
</dbReference>
<protein>
    <recommendedName>
        <fullName evidence="5">L-rhamnose mutarotase</fullName>
        <ecNumber evidence="5">5.1.3.32</ecNumber>
    </recommendedName>
</protein>
<dbReference type="RefSeq" id="WP_074663970.1">
    <property type="nucleotide sequence ID" value="NZ_MUGV01000051.1"/>
</dbReference>
<reference evidence="6 7" key="1">
    <citation type="submission" date="2016-11" db="EMBL/GenBank/DDBJ databases">
        <title>Whole genomes of Flavobacteriaceae.</title>
        <authorList>
            <person name="Stine C."/>
            <person name="Li C."/>
            <person name="Tadesse D."/>
        </authorList>
    </citation>
    <scope>NUCLEOTIDE SEQUENCE [LARGE SCALE GENOMIC DNA]</scope>
    <source>
        <strain evidence="6 7">DSM 15937</strain>
    </source>
</reference>
<dbReference type="HAMAP" id="MF_01663">
    <property type="entry name" value="L_rham_rotase"/>
    <property type="match status" value="1"/>
</dbReference>
<dbReference type="NCBIfam" id="TIGR02625">
    <property type="entry name" value="YiiL_rotase"/>
    <property type="match status" value="1"/>
</dbReference>
<proteinExistence type="inferred from homology"/>
<keyword evidence="3" id="KW-0119">Carbohydrate metabolism</keyword>
<gene>
    <name evidence="6" type="ORF">B0A65_22445</name>
</gene>
<comment type="caution">
    <text evidence="6">The sequence shown here is derived from an EMBL/GenBank/DDBJ whole genome shotgun (WGS) entry which is preliminary data.</text>
</comment>
<keyword evidence="4" id="KW-0684">Rhamnose metabolism</keyword>
<dbReference type="Gene3D" id="3.30.70.100">
    <property type="match status" value="1"/>
</dbReference>
<evidence type="ECO:0000256" key="4">
    <source>
        <dbReference type="ARBA" id="ARBA00023308"/>
    </source>
</evidence>
<accession>A0ABX4BJ61</accession>
<dbReference type="EMBL" id="MUGV01000051">
    <property type="protein sequence ID" value="OXA75176.1"/>
    <property type="molecule type" value="Genomic_DNA"/>
</dbReference>
<name>A0ABX4BJ61_FLAFR</name>
<keyword evidence="1" id="KW-0963">Cytoplasm</keyword>
<keyword evidence="7" id="KW-1185">Reference proteome</keyword>
<keyword evidence="2" id="KW-0413">Isomerase</keyword>
<dbReference type="EC" id="5.1.3.32" evidence="5"/>
<evidence type="ECO:0000256" key="5">
    <source>
        <dbReference type="NCBIfam" id="TIGR02625"/>
    </source>
</evidence>
<sequence length="109" mass="12814">MENKTIIRNAFKMQLKPGFEAEYKKRHDEIWPELQSLLSETGIQDYSIFLDEETLILFAVQKISSDFDEKLLPNHPIVKKWWAYMGDIMETNPDNSPIAISLKEVFHLD</sequence>
<dbReference type="SUPFAM" id="SSF54909">
    <property type="entry name" value="Dimeric alpha+beta barrel"/>
    <property type="match status" value="1"/>
</dbReference>
<evidence type="ECO:0000313" key="7">
    <source>
        <dbReference type="Proteomes" id="UP000198382"/>
    </source>
</evidence>
<dbReference type="Pfam" id="PF05336">
    <property type="entry name" value="rhaM"/>
    <property type="match status" value="1"/>
</dbReference>
<evidence type="ECO:0000256" key="2">
    <source>
        <dbReference type="ARBA" id="ARBA00023235"/>
    </source>
</evidence>
<dbReference type="InterPro" id="IPR008000">
    <property type="entry name" value="Rham/fucose_mutarotase"/>
</dbReference>
<dbReference type="InterPro" id="IPR011008">
    <property type="entry name" value="Dimeric_a/b-barrel"/>
</dbReference>
<dbReference type="PANTHER" id="PTHR34389:SF2">
    <property type="entry name" value="L-RHAMNOSE MUTAROTASE"/>
    <property type="match status" value="1"/>
</dbReference>
<evidence type="ECO:0000256" key="1">
    <source>
        <dbReference type="ARBA" id="ARBA00022490"/>
    </source>
</evidence>
<dbReference type="PANTHER" id="PTHR34389">
    <property type="entry name" value="L-RHAMNOSE MUTAROTASE"/>
    <property type="match status" value="1"/>
</dbReference>
<evidence type="ECO:0000313" key="6">
    <source>
        <dbReference type="EMBL" id="OXA75176.1"/>
    </source>
</evidence>